<protein>
    <submittedName>
        <fullName evidence="1">Uncharacterized protein</fullName>
    </submittedName>
</protein>
<accession>A0AAE0Y8P4</accession>
<sequence>MDEFLISDEQKEPSLQFNLAYGNSKQAGAGAYVFPCDVALIFTGMAWRHNSNNNGLSLVYVMRCTQSIVSHHAMNKFVVELARRD</sequence>
<evidence type="ECO:0000313" key="2">
    <source>
        <dbReference type="Proteomes" id="UP001283361"/>
    </source>
</evidence>
<proteinExistence type="predicted"/>
<organism evidence="1 2">
    <name type="scientific">Elysia crispata</name>
    <name type="common">lettuce slug</name>
    <dbReference type="NCBI Taxonomy" id="231223"/>
    <lineage>
        <taxon>Eukaryota</taxon>
        <taxon>Metazoa</taxon>
        <taxon>Spiralia</taxon>
        <taxon>Lophotrochozoa</taxon>
        <taxon>Mollusca</taxon>
        <taxon>Gastropoda</taxon>
        <taxon>Heterobranchia</taxon>
        <taxon>Euthyneura</taxon>
        <taxon>Panpulmonata</taxon>
        <taxon>Sacoglossa</taxon>
        <taxon>Placobranchoidea</taxon>
        <taxon>Plakobranchidae</taxon>
        <taxon>Elysia</taxon>
    </lineage>
</organism>
<dbReference type="Proteomes" id="UP001283361">
    <property type="component" value="Unassembled WGS sequence"/>
</dbReference>
<dbReference type="AlphaFoldDB" id="A0AAE0Y8P4"/>
<comment type="caution">
    <text evidence="1">The sequence shown here is derived from an EMBL/GenBank/DDBJ whole genome shotgun (WGS) entry which is preliminary data.</text>
</comment>
<name>A0AAE0Y8P4_9GAST</name>
<evidence type="ECO:0000313" key="1">
    <source>
        <dbReference type="EMBL" id="KAK3735123.1"/>
    </source>
</evidence>
<gene>
    <name evidence="1" type="ORF">RRG08_054475</name>
</gene>
<keyword evidence="2" id="KW-1185">Reference proteome</keyword>
<reference evidence="1" key="1">
    <citation type="journal article" date="2023" name="G3 (Bethesda)">
        <title>A reference genome for the long-term kleptoplast-retaining sea slug Elysia crispata morphotype clarki.</title>
        <authorList>
            <person name="Eastman K.E."/>
            <person name="Pendleton A.L."/>
            <person name="Shaikh M.A."/>
            <person name="Suttiyut T."/>
            <person name="Ogas R."/>
            <person name="Tomko P."/>
            <person name="Gavelis G."/>
            <person name="Widhalm J.R."/>
            <person name="Wisecaver J.H."/>
        </authorList>
    </citation>
    <scope>NUCLEOTIDE SEQUENCE</scope>
    <source>
        <strain evidence="1">ECLA1</strain>
    </source>
</reference>
<dbReference type="EMBL" id="JAWDGP010006827">
    <property type="protein sequence ID" value="KAK3735123.1"/>
    <property type="molecule type" value="Genomic_DNA"/>
</dbReference>